<gene>
    <name evidence="1" type="ORF">ACIRA0001_2580</name>
</gene>
<reference evidence="1 2" key="1">
    <citation type="submission" date="2009-07" db="EMBL/GenBank/DDBJ databases">
        <authorList>
            <person name="Madupu R."/>
            <person name="Durkin A.S."/>
            <person name="Torralba M."/>
            <person name="Methe B."/>
            <person name="Sutton G.G."/>
            <person name="Strausberg R.L."/>
            <person name="Nelson K.E."/>
        </authorList>
    </citation>
    <scope>NUCLEOTIDE SEQUENCE [LARGE SCALE GENOMIC DNA]</scope>
    <source>
        <strain evidence="1 2">SK82</strain>
    </source>
</reference>
<evidence type="ECO:0000313" key="1">
    <source>
        <dbReference type="EMBL" id="EET82430.1"/>
    </source>
</evidence>
<organism evidence="1 2">
    <name type="scientific">Acinetobacter radioresistens SK82</name>
    <dbReference type="NCBI Taxonomy" id="596318"/>
    <lineage>
        <taxon>Bacteria</taxon>
        <taxon>Pseudomonadati</taxon>
        <taxon>Pseudomonadota</taxon>
        <taxon>Gammaproteobacteria</taxon>
        <taxon>Moraxellales</taxon>
        <taxon>Moraxellaceae</taxon>
        <taxon>Acinetobacter</taxon>
    </lineage>
</organism>
<dbReference type="Proteomes" id="UP000018419">
    <property type="component" value="Unassembled WGS sequence"/>
</dbReference>
<accession>A0ABM9YN30</accession>
<protein>
    <submittedName>
        <fullName evidence="1">Uncharacterized protein</fullName>
    </submittedName>
</protein>
<keyword evidence="2" id="KW-1185">Reference proteome</keyword>
<name>A0ABM9YN30_ACIRA</name>
<dbReference type="RefSeq" id="WP_005405134.1">
    <property type="nucleotide sequence ID" value="NZ_ACVR01000038.1"/>
</dbReference>
<dbReference type="EMBL" id="ACVR01000038">
    <property type="protein sequence ID" value="EET82430.1"/>
    <property type="molecule type" value="Genomic_DNA"/>
</dbReference>
<comment type="caution">
    <text evidence="1">The sequence shown here is derived from an EMBL/GenBank/DDBJ whole genome shotgun (WGS) entry which is preliminary data.</text>
</comment>
<sequence length="41" mass="4847">MRKEETTAQKKPKPSLGFFLNTYILELAKCIIFKEFNKVLK</sequence>
<proteinExistence type="predicted"/>
<evidence type="ECO:0000313" key="2">
    <source>
        <dbReference type="Proteomes" id="UP000018419"/>
    </source>
</evidence>